<dbReference type="EMBL" id="JANRMS010003790">
    <property type="protein sequence ID" value="KAJ3515061.1"/>
    <property type="molecule type" value="Genomic_DNA"/>
</dbReference>
<keyword evidence="2" id="KW-1185">Reference proteome</keyword>
<protein>
    <submittedName>
        <fullName evidence="1">Uncharacterized protein</fullName>
    </submittedName>
</protein>
<proteinExistence type="predicted"/>
<accession>A0ACC1RFG1</accession>
<name>A0ACC1RFG1_9HYPO</name>
<evidence type="ECO:0000313" key="2">
    <source>
        <dbReference type="Proteomes" id="UP001148629"/>
    </source>
</evidence>
<comment type="caution">
    <text evidence="1">The sequence shown here is derived from an EMBL/GenBank/DDBJ whole genome shotgun (WGS) entry which is preliminary data.</text>
</comment>
<evidence type="ECO:0000313" key="1">
    <source>
        <dbReference type="EMBL" id="KAJ3515061.1"/>
    </source>
</evidence>
<gene>
    <name evidence="1" type="ORF">NM208_g15009</name>
</gene>
<reference evidence="1" key="1">
    <citation type="submission" date="2022-08" db="EMBL/GenBank/DDBJ databases">
        <title>Genome Sequence of Fusarium decemcellulare.</title>
        <authorList>
            <person name="Buettner E."/>
        </authorList>
    </citation>
    <scope>NUCLEOTIDE SEQUENCE</scope>
    <source>
        <strain evidence="1">Babe19</strain>
    </source>
</reference>
<sequence>MKLNCEATLTSLTKDTSSGLPGVVLAAFNKDGKSTRNRALSRLKSSGSDPITLDNTWCGFSCTKLLTTISVLQCVERGLVALDDPVEIVLPELENPQIIKAEPEGSFKLTPAKNKITLRHLVTHTSGLSYDAMHPVLVAWRESRGERPLVMSGKISEAFALPLLFEPGSSWVYGAGLDWAGVLVQRINGTTLEDYMQDNLFAPLGLKSSTLRPSTRPDVSASLTQMWHRAEDGLLTPIPSPYPLDARDDSGGMGLVTSTTDFVKILQDLLKEHPVLLTPDSISQMFTIQFELGTPQYEGLMKQESLHKQLTGDNTGHPEVSFGLGGLVVQSEVPNLPAGTLTWNGMPNIGWFVHRDEGLGALYVSQVLPAGDTKSVELLGKFWKEIWEEQRS</sequence>
<organism evidence="1 2">
    <name type="scientific">Fusarium decemcellulare</name>
    <dbReference type="NCBI Taxonomy" id="57161"/>
    <lineage>
        <taxon>Eukaryota</taxon>
        <taxon>Fungi</taxon>
        <taxon>Dikarya</taxon>
        <taxon>Ascomycota</taxon>
        <taxon>Pezizomycotina</taxon>
        <taxon>Sordariomycetes</taxon>
        <taxon>Hypocreomycetidae</taxon>
        <taxon>Hypocreales</taxon>
        <taxon>Nectriaceae</taxon>
        <taxon>Fusarium</taxon>
        <taxon>Fusarium decemcellulare species complex</taxon>
    </lineage>
</organism>
<dbReference type="Proteomes" id="UP001148629">
    <property type="component" value="Unassembled WGS sequence"/>
</dbReference>